<proteinExistence type="predicted"/>
<dbReference type="Proteomes" id="UP000465778">
    <property type="component" value="Unassembled WGS sequence"/>
</dbReference>
<dbReference type="AlphaFoldDB" id="A0A800MS49"/>
<evidence type="ECO:0000313" key="2">
    <source>
        <dbReference type="Proteomes" id="UP000465778"/>
    </source>
</evidence>
<accession>A0A800MS49</accession>
<reference evidence="1 2" key="1">
    <citation type="journal article" date="2020" name="G3 (Bethesda)">
        <title>Whole Genome Sequencing and Comparative Genomics of Two Nematicidal Bacillus Strains Reveals a Wide Range of Possible Virulence Factors.</title>
        <authorList>
            <person name="Susic N."/>
            <person name="Janezic S."/>
            <person name="Rupnik M."/>
            <person name="Geric Stare B."/>
        </authorList>
    </citation>
    <scope>NUCLEOTIDE SEQUENCE [LARGE SCALE GENOMIC DNA]</scope>
    <source>
        <strain evidence="1 2">I-1582</strain>
    </source>
</reference>
<protein>
    <submittedName>
        <fullName evidence="1">Uncharacterized protein</fullName>
    </submittedName>
</protein>
<dbReference type="EMBL" id="VDEM01000112">
    <property type="protein sequence ID" value="KAF0821397.1"/>
    <property type="molecule type" value="Genomic_DNA"/>
</dbReference>
<organism evidence="1 2">
    <name type="scientific">Cytobacillus firmus</name>
    <name type="common">Bacillus firmus</name>
    <dbReference type="NCBI Taxonomy" id="1399"/>
    <lineage>
        <taxon>Bacteria</taxon>
        <taxon>Bacillati</taxon>
        <taxon>Bacillota</taxon>
        <taxon>Bacilli</taxon>
        <taxon>Bacillales</taxon>
        <taxon>Bacillaceae</taxon>
        <taxon>Cytobacillus</taxon>
    </lineage>
</organism>
<sequence>MSFAVPPSLALHTASARFKNPLTLEIRPGLPGSSRARFNSFAGCRIFQPVNPALFLPEFYLLIPCQCC</sequence>
<comment type="caution">
    <text evidence="1">The sequence shown here is derived from an EMBL/GenBank/DDBJ whole genome shotgun (WGS) entry which is preliminary data.</text>
</comment>
<evidence type="ECO:0000313" key="1">
    <source>
        <dbReference type="EMBL" id="KAF0821397.1"/>
    </source>
</evidence>
<name>A0A800MS49_CYTFI</name>
<gene>
    <name evidence="1" type="ORF">KIS1582_4894</name>
</gene>